<reference evidence="3 4" key="1">
    <citation type="submission" date="2016-08" db="EMBL/GenBank/DDBJ databases">
        <authorList>
            <person name="Varghese N."/>
            <person name="Submissions Spin"/>
        </authorList>
    </citation>
    <scope>NUCLEOTIDE SEQUENCE [LARGE SCALE GENOMIC DNA]</scope>
    <source>
        <strain evidence="3 4">R-53116</strain>
    </source>
</reference>
<feature type="domain" description="HD" evidence="1">
    <location>
        <begin position="38"/>
        <end position="137"/>
    </location>
</feature>
<dbReference type="InterPro" id="IPR006674">
    <property type="entry name" value="HD_domain"/>
</dbReference>
<organism evidence="2 5">
    <name type="scientific">Weissella hellenica</name>
    <dbReference type="NCBI Taxonomy" id="46256"/>
    <lineage>
        <taxon>Bacteria</taxon>
        <taxon>Bacillati</taxon>
        <taxon>Bacillota</taxon>
        <taxon>Bacilli</taxon>
        <taxon>Lactobacillales</taxon>
        <taxon>Lactobacillaceae</taxon>
        <taxon>Weissella</taxon>
    </lineage>
</organism>
<accession>A0A4Y4G0E2</accession>
<dbReference type="EMBL" id="JAAXPM010000004">
    <property type="protein sequence ID" value="NKY66920.1"/>
    <property type="molecule type" value="Genomic_DNA"/>
</dbReference>
<dbReference type="RefSeq" id="WP_074427128.1">
    <property type="nucleotide sequence ID" value="NZ_BJEG01000003.1"/>
</dbReference>
<evidence type="ECO:0000313" key="4">
    <source>
        <dbReference type="Proteomes" id="UP000182448"/>
    </source>
</evidence>
<evidence type="ECO:0000313" key="3">
    <source>
        <dbReference type="EMBL" id="SCB87774.1"/>
    </source>
</evidence>
<sequence length="160" mass="18678">MVLDWEKDKVYKDIVKDLLSHPQVQEMANYTQHHHSDRLTHCITVSYVSYKLALRFGLNATAVARAGVLHDLFFYDWRETKFELGSHAFIHPRVALRNAEKITHLSPMEKDIILKHMWGATSELPHYRESLLVDLVDDYLAIAEFFSPASARMKRLFHTN</sequence>
<dbReference type="Pfam" id="PF01966">
    <property type="entry name" value="HD"/>
    <property type="match status" value="1"/>
</dbReference>
<evidence type="ECO:0000313" key="2">
    <source>
        <dbReference type="EMBL" id="NKY66920.1"/>
    </source>
</evidence>
<dbReference type="OrthoDB" id="360187at2"/>
<keyword evidence="2" id="KW-0378">Hydrolase</keyword>
<keyword evidence="4" id="KW-1185">Reference proteome</keyword>
<comment type="caution">
    <text evidence="2">The sequence shown here is derived from an EMBL/GenBank/DDBJ whole genome shotgun (WGS) entry which is preliminary data.</text>
</comment>
<dbReference type="Gene3D" id="1.10.3210.10">
    <property type="entry name" value="Hypothetical protein af1432"/>
    <property type="match status" value="1"/>
</dbReference>
<dbReference type="EMBL" id="FMAW01000005">
    <property type="protein sequence ID" value="SCB87774.1"/>
    <property type="molecule type" value="Genomic_DNA"/>
</dbReference>
<reference evidence="2 5" key="2">
    <citation type="submission" date="2020-04" db="EMBL/GenBank/DDBJ databases">
        <title>MicrobeNet Type strains.</title>
        <authorList>
            <person name="Nicholson A.C."/>
        </authorList>
    </citation>
    <scope>NUCLEOTIDE SEQUENCE [LARGE SCALE GENOMIC DNA]</scope>
    <source>
        <strain evidence="2 5">CCUG 33494</strain>
    </source>
</reference>
<name>A0A4Y4G0E2_WEIHE</name>
<dbReference type="AlphaFoldDB" id="A0A4Y4G0E2"/>
<dbReference type="Proteomes" id="UP000585749">
    <property type="component" value="Unassembled WGS sequence"/>
</dbReference>
<protein>
    <submittedName>
        <fullName evidence="2">Hydrolase</fullName>
    </submittedName>
</protein>
<proteinExistence type="predicted"/>
<dbReference type="Proteomes" id="UP000182448">
    <property type="component" value="Unassembled WGS sequence"/>
</dbReference>
<evidence type="ECO:0000313" key="5">
    <source>
        <dbReference type="Proteomes" id="UP000585749"/>
    </source>
</evidence>
<evidence type="ECO:0000259" key="1">
    <source>
        <dbReference type="Pfam" id="PF01966"/>
    </source>
</evidence>
<dbReference type="SUPFAM" id="SSF109604">
    <property type="entry name" value="HD-domain/PDEase-like"/>
    <property type="match status" value="1"/>
</dbReference>
<dbReference type="GO" id="GO:0016787">
    <property type="term" value="F:hydrolase activity"/>
    <property type="evidence" value="ECO:0007669"/>
    <property type="project" value="UniProtKB-KW"/>
</dbReference>
<gene>
    <name evidence="3" type="ORF">GA0061075_1055</name>
    <name evidence="2" type="ORF">HF960_04445</name>
</gene>